<dbReference type="Proteomes" id="UP000800036">
    <property type="component" value="Unassembled WGS sequence"/>
</dbReference>
<accession>A0A6A5USX5</accession>
<evidence type="ECO:0000313" key="2">
    <source>
        <dbReference type="Proteomes" id="UP000800036"/>
    </source>
</evidence>
<proteinExistence type="predicted"/>
<organism evidence="1 2">
    <name type="scientific">Bimuria novae-zelandiae CBS 107.79</name>
    <dbReference type="NCBI Taxonomy" id="1447943"/>
    <lineage>
        <taxon>Eukaryota</taxon>
        <taxon>Fungi</taxon>
        <taxon>Dikarya</taxon>
        <taxon>Ascomycota</taxon>
        <taxon>Pezizomycotina</taxon>
        <taxon>Dothideomycetes</taxon>
        <taxon>Pleosporomycetidae</taxon>
        <taxon>Pleosporales</taxon>
        <taxon>Massarineae</taxon>
        <taxon>Didymosphaeriaceae</taxon>
        <taxon>Bimuria</taxon>
    </lineage>
</organism>
<dbReference type="AlphaFoldDB" id="A0A6A5USX5"/>
<name>A0A6A5USX5_9PLEO</name>
<protein>
    <submittedName>
        <fullName evidence="1">Uncharacterized protein</fullName>
    </submittedName>
</protein>
<reference evidence="1" key="1">
    <citation type="journal article" date="2020" name="Stud. Mycol.">
        <title>101 Dothideomycetes genomes: a test case for predicting lifestyles and emergence of pathogens.</title>
        <authorList>
            <person name="Haridas S."/>
            <person name="Albert R."/>
            <person name="Binder M."/>
            <person name="Bloem J."/>
            <person name="Labutti K."/>
            <person name="Salamov A."/>
            <person name="Andreopoulos B."/>
            <person name="Baker S."/>
            <person name="Barry K."/>
            <person name="Bills G."/>
            <person name="Bluhm B."/>
            <person name="Cannon C."/>
            <person name="Castanera R."/>
            <person name="Culley D."/>
            <person name="Daum C."/>
            <person name="Ezra D."/>
            <person name="Gonzalez J."/>
            <person name="Henrissat B."/>
            <person name="Kuo A."/>
            <person name="Liang C."/>
            <person name="Lipzen A."/>
            <person name="Lutzoni F."/>
            <person name="Magnuson J."/>
            <person name="Mondo S."/>
            <person name="Nolan M."/>
            <person name="Ohm R."/>
            <person name="Pangilinan J."/>
            <person name="Park H.-J."/>
            <person name="Ramirez L."/>
            <person name="Alfaro M."/>
            <person name="Sun H."/>
            <person name="Tritt A."/>
            <person name="Yoshinaga Y."/>
            <person name="Zwiers L.-H."/>
            <person name="Turgeon B."/>
            <person name="Goodwin S."/>
            <person name="Spatafora J."/>
            <person name="Crous P."/>
            <person name="Grigoriev I."/>
        </authorList>
    </citation>
    <scope>NUCLEOTIDE SEQUENCE</scope>
    <source>
        <strain evidence="1">CBS 107.79</strain>
    </source>
</reference>
<sequence>MQKCSLLVPLSLPRCSTFTWATSEAPLRIRLGHYLAGFSQFLVGSNRRSYMFITLEIHSTSRLTTGRYRDNSKNASYRLLMSVTCSTG</sequence>
<keyword evidence="2" id="KW-1185">Reference proteome</keyword>
<evidence type="ECO:0000313" key="1">
    <source>
        <dbReference type="EMBL" id="KAF1968293.1"/>
    </source>
</evidence>
<gene>
    <name evidence="1" type="ORF">BU23DRAFT_267821</name>
</gene>
<dbReference type="EMBL" id="ML976722">
    <property type="protein sequence ID" value="KAF1968293.1"/>
    <property type="molecule type" value="Genomic_DNA"/>
</dbReference>